<dbReference type="PANTHER" id="PTHR40626">
    <property type="entry name" value="MIP31509P"/>
    <property type="match status" value="1"/>
</dbReference>
<gene>
    <name evidence="8" type="ORF">GTA08_BOTSDO07951</name>
</gene>
<proteinExistence type="predicted"/>
<dbReference type="GO" id="GO:0000785">
    <property type="term" value="C:chromatin"/>
    <property type="evidence" value="ECO:0007669"/>
    <property type="project" value="TreeGrafter"/>
</dbReference>
<evidence type="ECO:0000313" key="8">
    <source>
        <dbReference type="EMBL" id="KAF4304007.1"/>
    </source>
</evidence>
<evidence type="ECO:0000256" key="1">
    <source>
        <dbReference type="ARBA" id="ARBA00004123"/>
    </source>
</evidence>
<feature type="compositionally biased region" description="Acidic residues" evidence="7">
    <location>
        <begin position="239"/>
        <end position="248"/>
    </location>
</feature>
<comment type="subcellular location">
    <subcellularLocation>
        <location evidence="1">Nucleus</location>
    </subcellularLocation>
</comment>
<dbReference type="OrthoDB" id="3945418at2759"/>
<keyword evidence="6" id="KW-0539">Nucleus</keyword>
<dbReference type="GO" id="GO:0005634">
    <property type="term" value="C:nucleus"/>
    <property type="evidence" value="ECO:0007669"/>
    <property type="project" value="UniProtKB-SubCell"/>
</dbReference>
<evidence type="ECO:0000256" key="6">
    <source>
        <dbReference type="ARBA" id="ARBA00023242"/>
    </source>
</evidence>
<accession>A0A8H4IMP4</accession>
<evidence type="ECO:0000256" key="5">
    <source>
        <dbReference type="ARBA" id="ARBA00022833"/>
    </source>
</evidence>
<evidence type="ECO:0000256" key="4">
    <source>
        <dbReference type="ARBA" id="ARBA00022771"/>
    </source>
</evidence>
<dbReference type="GO" id="GO:0008270">
    <property type="term" value="F:zinc ion binding"/>
    <property type="evidence" value="ECO:0007669"/>
    <property type="project" value="UniProtKB-KW"/>
</dbReference>
<name>A0A8H4IMP4_9PEZI</name>
<dbReference type="AlphaFoldDB" id="A0A8H4IMP4"/>
<reference evidence="8" key="1">
    <citation type="submission" date="2020-04" db="EMBL/GenBank/DDBJ databases">
        <title>Genome Assembly and Annotation of Botryosphaeria dothidea sdau 11-99, a Latent Pathogen of Apple Fruit Ring Rot in China.</title>
        <authorList>
            <person name="Yu C."/>
            <person name="Diao Y."/>
            <person name="Lu Q."/>
            <person name="Zhao J."/>
            <person name="Cui S."/>
            <person name="Peng C."/>
            <person name="He B."/>
            <person name="Liu H."/>
        </authorList>
    </citation>
    <scope>NUCLEOTIDE SEQUENCE [LARGE SCALE GENOMIC DNA]</scope>
    <source>
        <strain evidence="8">Sdau11-99</strain>
    </source>
</reference>
<keyword evidence="5" id="KW-0862">Zinc</keyword>
<keyword evidence="2" id="KW-0479">Metal-binding</keyword>
<evidence type="ECO:0000256" key="2">
    <source>
        <dbReference type="ARBA" id="ARBA00022723"/>
    </source>
</evidence>
<evidence type="ECO:0000256" key="7">
    <source>
        <dbReference type="SAM" id="MobiDB-lite"/>
    </source>
</evidence>
<dbReference type="GO" id="GO:0000981">
    <property type="term" value="F:DNA-binding transcription factor activity, RNA polymerase II-specific"/>
    <property type="evidence" value="ECO:0007669"/>
    <property type="project" value="InterPro"/>
</dbReference>
<dbReference type="EMBL" id="WWBZ02000051">
    <property type="protein sequence ID" value="KAF4304007.1"/>
    <property type="molecule type" value="Genomic_DNA"/>
</dbReference>
<dbReference type="Proteomes" id="UP000572817">
    <property type="component" value="Unassembled WGS sequence"/>
</dbReference>
<dbReference type="PANTHER" id="PTHR40626:SF1">
    <property type="entry name" value="TRANSCRIPTION FACTOR WITH C2H2 AND ZN(2)-CYS(6) DNA BINDING DOMAIN (EUROFUNG)"/>
    <property type="match status" value="1"/>
</dbReference>
<keyword evidence="4" id="KW-0863">Zinc-finger</keyword>
<sequence length="317" mass="36470">MPDFGSDTGEGDPTCRFQIQCDPDRMDLRVREMIPELATTHHDLSTNSNRENKETFDWQLAASVFTADNLQKFVRQYFHQVHVYNSILQPNNFNCETVELRLLLAVFLFGSLVSPPDDSAMSARAFFDIAEEYVFSHAVFDSSFRKYNQDNQRLPFSEAEIEILQAAEIIQILQSSRNHQETRRRIRVERHPRLIEAEHSRDDSLVRLAIWMFLYDVYLTVFFNHAPQIALSELTGDPPDWEDTENEDSLGGSGLSGSSNEEISRPRSVMDFVLSLFHDSWPGPRDNLYGHTSSSQLLVVAFGRSNYQTPDCLQFEC</sequence>
<evidence type="ECO:0000313" key="9">
    <source>
        <dbReference type="Proteomes" id="UP000572817"/>
    </source>
</evidence>
<evidence type="ECO:0008006" key="10">
    <source>
        <dbReference type="Google" id="ProtNLM"/>
    </source>
</evidence>
<evidence type="ECO:0000256" key="3">
    <source>
        <dbReference type="ARBA" id="ARBA00022737"/>
    </source>
</evidence>
<dbReference type="InterPro" id="IPR051059">
    <property type="entry name" value="VerF-like"/>
</dbReference>
<organism evidence="8 9">
    <name type="scientific">Botryosphaeria dothidea</name>
    <dbReference type="NCBI Taxonomy" id="55169"/>
    <lineage>
        <taxon>Eukaryota</taxon>
        <taxon>Fungi</taxon>
        <taxon>Dikarya</taxon>
        <taxon>Ascomycota</taxon>
        <taxon>Pezizomycotina</taxon>
        <taxon>Dothideomycetes</taxon>
        <taxon>Dothideomycetes incertae sedis</taxon>
        <taxon>Botryosphaeriales</taxon>
        <taxon>Botryosphaeriaceae</taxon>
        <taxon>Botryosphaeria</taxon>
    </lineage>
</organism>
<feature type="region of interest" description="Disordered" evidence="7">
    <location>
        <begin position="236"/>
        <end position="263"/>
    </location>
</feature>
<dbReference type="GO" id="GO:0000978">
    <property type="term" value="F:RNA polymerase II cis-regulatory region sequence-specific DNA binding"/>
    <property type="evidence" value="ECO:0007669"/>
    <property type="project" value="InterPro"/>
</dbReference>
<protein>
    <recommendedName>
        <fullName evidence="10">Transcription factor domain-containing protein</fullName>
    </recommendedName>
</protein>
<comment type="caution">
    <text evidence="8">The sequence shown here is derived from an EMBL/GenBank/DDBJ whole genome shotgun (WGS) entry which is preliminary data.</text>
</comment>
<keyword evidence="9" id="KW-1185">Reference proteome</keyword>
<keyword evidence="3" id="KW-0677">Repeat</keyword>